<gene>
    <name evidence="9" type="primary">LOC110977337</name>
</gene>
<dbReference type="RefSeq" id="XP_022087038.1">
    <property type="nucleotide sequence ID" value="XM_022231346.1"/>
</dbReference>
<organism evidence="8 9">
    <name type="scientific">Acanthaster planci</name>
    <name type="common">Crown-of-thorns starfish</name>
    <dbReference type="NCBI Taxonomy" id="133434"/>
    <lineage>
        <taxon>Eukaryota</taxon>
        <taxon>Metazoa</taxon>
        <taxon>Echinodermata</taxon>
        <taxon>Eleutherozoa</taxon>
        <taxon>Asterozoa</taxon>
        <taxon>Asteroidea</taxon>
        <taxon>Valvatacea</taxon>
        <taxon>Valvatida</taxon>
        <taxon>Acanthasteridae</taxon>
        <taxon>Acanthaster</taxon>
    </lineage>
</organism>
<dbReference type="GO" id="GO:0008270">
    <property type="term" value="F:zinc ion binding"/>
    <property type="evidence" value="ECO:0007669"/>
    <property type="project" value="UniProtKB-KW"/>
</dbReference>
<protein>
    <submittedName>
        <fullName evidence="9">Uncharacterized protein LOC110977337 isoform X1</fullName>
    </submittedName>
</protein>
<evidence type="ECO:0000256" key="5">
    <source>
        <dbReference type="SAM" id="MobiDB-lite"/>
    </source>
</evidence>
<evidence type="ECO:0000259" key="7">
    <source>
        <dbReference type="PROSITE" id="PS50089"/>
    </source>
</evidence>
<evidence type="ECO:0000313" key="9">
    <source>
        <dbReference type="RefSeq" id="XP_022087038.1"/>
    </source>
</evidence>
<feature type="domain" description="RING-type" evidence="7">
    <location>
        <begin position="578"/>
        <end position="622"/>
    </location>
</feature>
<dbReference type="Proteomes" id="UP000694845">
    <property type="component" value="Unplaced"/>
</dbReference>
<dbReference type="GO" id="GO:0061630">
    <property type="term" value="F:ubiquitin protein ligase activity"/>
    <property type="evidence" value="ECO:0007669"/>
    <property type="project" value="InterPro"/>
</dbReference>
<feature type="region of interest" description="Disordered" evidence="5">
    <location>
        <begin position="350"/>
        <end position="381"/>
    </location>
</feature>
<proteinExistence type="predicted"/>
<feature type="compositionally biased region" description="Basic and acidic residues" evidence="5">
    <location>
        <begin position="360"/>
        <end position="370"/>
    </location>
</feature>
<keyword evidence="2 4" id="KW-0863">Zinc-finger</keyword>
<keyword evidence="6" id="KW-0812">Transmembrane</keyword>
<keyword evidence="8" id="KW-1185">Reference proteome</keyword>
<feature type="compositionally biased region" description="Polar residues" evidence="5">
    <location>
        <begin position="399"/>
        <end position="435"/>
    </location>
</feature>
<dbReference type="GO" id="GO:0031624">
    <property type="term" value="F:ubiquitin conjugating enzyme binding"/>
    <property type="evidence" value="ECO:0007669"/>
    <property type="project" value="TreeGrafter"/>
</dbReference>
<dbReference type="GO" id="GO:0005789">
    <property type="term" value="C:endoplasmic reticulum membrane"/>
    <property type="evidence" value="ECO:0007669"/>
    <property type="project" value="TreeGrafter"/>
</dbReference>
<dbReference type="PROSITE" id="PS50089">
    <property type="entry name" value="ZF_RING_2"/>
    <property type="match status" value="1"/>
</dbReference>
<dbReference type="GeneID" id="110977337"/>
<dbReference type="PANTHER" id="PTHR46717:SF1">
    <property type="entry name" value="E3 UBIQUITIN-PROTEIN LIGASE RNF180"/>
    <property type="match status" value="1"/>
</dbReference>
<dbReference type="InterPro" id="IPR033263">
    <property type="entry name" value="RNF180"/>
</dbReference>
<keyword evidence="1" id="KW-0479">Metal-binding</keyword>
<dbReference type="CDD" id="cd16554">
    <property type="entry name" value="RING-HC_RNF180"/>
    <property type="match status" value="1"/>
</dbReference>
<dbReference type="KEGG" id="aplc:110977337"/>
<accession>A0A8B7Y1J7</accession>
<feature type="region of interest" description="Disordered" evidence="5">
    <location>
        <begin position="399"/>
        <end position="436"/>
    </location>
</feature>
<feature type="compositionally biased region" description="Polar residues" evidence="5">
    <location>
        <begin position="491"/>
        <end position="502"/>
    </location>
</feature>
<dbReference type="GO" id="GO:0042428">
    <property type="term" value="P:serotonin metabolic process"/>
    <property type="evidence" value="ECO:0007669"/>
    <property type="project" value="TreeGrafter"/>
</dbReference>
<dbReference type="GO" id="GO:0000209">
    <property type="term" value="P:protein polyubiquitination"/>
    <property type="evidence" value="ECO:0007669"/>
    <property type="project" value="InterPro"/>
</dbReference>
<evidence type="ECO:0000256" key="6">
    <source>
        <dbReference type="SAM" id="Phobius"/>
    </source>
</evidence>
<feature type="compositionally biased region" description="Basic residues" evidence="5">
    <location>
        <begin position="513"/>
        <end position="532"/>
    </location>
</feature>
<keyword evidence="6" id="KW-0472">Membrane</keyword>
<dbReference type="InterPro" id="IPR001841">
    <property type="entry name" value="Znf_RING"/>
</dbReference>
<dbReference type="OrthoDB" id="2017893at2759"/>
<dbReference type="AlphaFoldDB" id="A0A8B7Y1J7"/>
<evidence type="ECO:0000256" key="3">
    <source>
        <dbReference type="ARBA" id="ARBA00022833"/>
    </source>
</evidence>
<evidence type="ECO:0000256" key="4">
    <source>
        <dbReference type="PROSITE-ProRule" id="PRU00175"/>
    </source>
</evidence>
<dbReference type="GO" id="GO:0042415">
    <property type="term" value="P:norepinephrine metabolic process"/>
    <property type="evidence" value="ECO:0007669"/>
    <property type="project" value="TreeGrafter"/>
</dbReference>
<feature type="compositionally biased region" description="Acidic residues" evidence="5">
    <location>
        <begin position="473"/>
        <end position="485"/>
    </location>
</feature>
<name>A0A8B7Y1J7_ACAPL</name>
<sequence length="737" mass="82109">MASSADLKDNPSFKCRRCRQFLFSAANVLQSALPDGIATPQLHGNQSRSDCALWYISNDAIPPWIQSAIGEARWTKGKLACPKCRGRLGSFDFLTPSSRRSADRRQARSCIHIIGSRVDREASQAMLAYLRRANQSQVKGQKAAASPVSTLETVAVTTGSDHLRENGGSALPKGHHHFNRVKLEARSLSDTSVNADQDLCHENSVNSVAEDYSKKHKLTSFKGAINTSNFEPASRNSELAIEALRTPNNRMNCEVRATLRVPVNRSALRTALCRDGPPFSEKTLGNSHIGPKPSNGNTCTNAEYAPCTPGTSSVDEIIQFGFCTPEHDVSMAKRSRTGHALCDVTMLNDSDTQSDPSTMKTDKFSDEEVTGRIVQSQQSNQSTSLCLYSEDLFNKQPVRNAQAAQRQSFNLQHSDEGSVSEQASSGLTDTLNTPLPETWQGVLDELLSDLDRDRDGTSPSTKRRSNNINQLEGETDTDEQQDENTDGAWASQDSNHNDSQGVSARLQRAVLRAQRRERNKRKSARRKLRRRERWKEEKEVEERALLAEEEMLDCDPAKISALLDTSLSSASVREALTCPVCLDLYLNPHHCLPCRHVFCEPCLRRLACTTQMTFTTPCPLCRTSIQSTTPDNKLTAAIEESFPRLIAHRKQAERKALNRFYPLPGHRTPASLTLWINQMLASHNRGGLHHWRWWGRQERVMVGQIANMGWRLGAVLGLMVAVTVLYCGFLLLMVSYF</sequence>
<feature type="transmembrane region" description="Helical" evidence="6">
    <location>
        <begin position="708"/>
        <end position="734"/>
    </location>
</feature>
<reference evidence="9" key="1">
    <citation type="submission" date="2025-08" db="UniProtKB">
        <authorList>
            <consortium name="RefSeq"/>
        </authorList>
    </citation>
    <scope>IDENTIFICATION</scope>
</reference>
<dbReference type="PROSITE" id="PS00518">
    <property type="entry name" value="ZF_RING_1"/>
    <property type="match status" value="1"/>
</dbReference>
<dbReference type="OMA" id="PPWIQSA"/>
<evidence type="ECO:0000256" key="2">
    <source>
        <dbReference type="ARBA" id="ARBA00022771"/>
    </source>
</evidence>
<dbReference type="InterPro" id="IPR013083">
    <property type="entry name" value="Znf_RING/FYVE/PHD"/>
</dbReference>
<dbReference type="Gene3D" id="3.30.40.10">
    <property type="entry name" value="Zinc/RING finger domain, C3HC4 (zinc finger)"/>
    <property type="match status" value="1"/>
</dbReference>
<dbReference type="PANTHER" id="PTHR46717">
    <property type="entry name" value="E3 UBIQUITIN-PROTEIN LIGASE RNF180"/>
    <property type="match status" value="1"/>
</dbReference>
<dbReference type="GO" id="GO:0032436">
    <property type="term" value="P:positive regulation of proteasomal ubiquitin-dependent protein catabolic process"/>
    <property type="evidence" value="ECO:0007669"/>
    <property type="project" value="TreeGrafter"/>
</dbReference>
<feature type="compositionally biased region" description="Polar residues" evidence="5">
    <location>
        <begin position="350"/>
        <end position="359"/>
    </location>
</feature>
<evidence type="ECO:0000256" key="1">
    <source>
        <dbReference type="ARBA" id="ARBA00022723"/>
    </source>
</evidence>
<evidence type="ECO:0000313" key="8">
    <source>
        <dbReference type="Proteomes" id="UP000694845"/>
    </source>
</evidence>
<keyword evidence="3" id="KW-0862">Zinc</keyword>
<dbReference type="InterPro" id="IPR017907">
    <property type="entry name" value="Znf_RING_CS"/>
</dbReference>
<keyword evidence="6" id="KW-1133">Transmembrane helix</keyword>
<dbReference type="SUPFAM" id="SSF57850">
    <property type="entry name" value="RING/U-box"/>
    <property type="match status" value="1"/>
</dbReference>
<feature type="region of interest" description="Disordered" evidence="5">
    <location>
        <begin position="450"/>
        <end position="534"/>
    </location>
</feature>